<evidence type="ECO:0008006" key="3">
    <source>
        <dbReference type="Google" id="ProtNLM"/>
    </source>
</evidence>
<name>Q47BL4_DECAR</name>
<sequence>MTYVSRRFCEGGSLSDRQQGSVLLFALVALVALTLAVLALVRSVDSTTLISGNLAFRQAATTSADAGVEAAIVALTAIQTANSSKNVYMDATHAFNLTNATIGYYSNLDLALDVTAAGTWTDANSSDAVSDGNGNTYRYIVQRMCRTANQVLTKTNCLFSGEAKDNNGKTVPLPSEICEGSGCPAAGQAPQYRVTVRVTGPKNTISYVQALVY</sequence>
<dbReference type="OrthoDB" id="5954007at2"/>
<evidence type="ECO:0000313" key="2">
    <source>
        <dbReference type="EMBL" id="AAZ47767.1"/>
    </source>
</evidence>
<dbReference type="AlphaFoldDB" id="Q47BL4"/>
<dbReference type="eggNOG" id="COG4726">
    <property type="taxonomic scope" value="Bacteria"/>
</dbReference>
<dbReference type="KEGG" id="dar:Daro_3037"/>
<proteinExistence type="predicted"/>
<dbReference type="STRING" id="159087.Daro_3037"/>
<keyword evidence="1" id="KW-0472">Membrane</keyword>
<keyword evidence="1" id="KW-1133">Transmembrane helix</keyword>
<accession>Q47BL4</accession>
<gene>
    <name evidence="2" type="ordered locus">Daro_3037</name>
</gene>
<dbReference type="EMBL" id="CP000089">
    <property type="protein sequence ID" value="AAZ47767.1"/>
    <property type="molecule type" value="Genomic_DNA"/>
</dbReference>
<evidence type="ECO:0000256" key="1">
    <source>
        <dbReference type="SAM" id="Phobius"/>
    </source>
</evidence>
<organism evidence="2">
    <name type="scientific">Dechloromonas aromatica (strain RCB)</name>
    <dbReference type="NCBI Taxonomy" id="159087"/>
    <lineage>
        <taxon>Bacteria</taxon>
        <taxon>Pseudomonadati</taxon>
        <taxon>Pseudomonadota</taxon>
        <taxon>Betaproteobacteria</taxon>
        <taxon>Rhodocyclales</taxon>
        <taxon>Azonexaceae</taxon>
        <taxon>Dechloromonas</taxon>
    </lineage>
</organism>
<feature type="transmembrane region" description="Helical" evidence="1">
    <location>
        <begin position="21"/>
        <end position="41"/>
    </location>
</feature>
<reference evidence="2" key="1">
    <citation type="submission" date="2005-08" db="EMBL/GenBank/DDBJ databases">
        <title>Complete sequence of Dechloromonas aromatica RCB.</title>
        <authorList>
            <person name="Salinero K.K."/>
            <person name="Copeland A."/>
            <person name="Lucas S."/>
            <person name="Lapidus A."/>
            <person name="Barry K."/>
            <person name="Detter J.C."/>
            <person name="Glavina T."/>
            <person name="Hammon N."/>
            <person name="Israni S."/>
            <person name="Pitluck S."/>
            <person name="Di Bartolo G."/>
            <person name="Trong S."/>
            <person name="Schmutz J."/>
            <person name="Larimer F."/>
            <person name="Land M."/>
            <person name="Ivanova N."/>
            <person name="Richardson P."/>
        </authorList>
    </citation>
    <scope>NUCLEOTIDE SEQUENCE</scope>
    <source>
        <strain evidence="2">RCB</strain>
    </source>
</reference>
<dbReference type="HOGENOM" id="CLU_105026_0_0_4"/>
<protein>
    <recommendedName>
        <fullName evidence="3">Type 4 fimbrial biogenesis protein PilX N-terminal domain-containing protein</fullName>
    </recommendedName>
</protein>
<keyword evidence="1" id="KW-0812">Transmembrane</keyword>